<evidence type="ECO:0008006" key="4">
    <source>
        <dbReference type="Google" id="ProtNLM"/>
    </source>
</evidence>
<feature type="chain" id="PRO_5005353658" description="DUF3718 domain-containing protein" evidence="1">
    <location>
        <begin position="23"/>
        <end position="131"/>
    </location>
</feature>
<dbReference type="Proteomes" id="UP000006334">
    <property type="component" value="Unassembled WGS sequence"/>
</dbReference>
<protein>
    <recommendedName>
        <fullName evidence="4">DUF3718 domain-containing protein</fullName>
    </recommendedName>
</protein>
<reference evidence="2 3" key="1">
    <citation type="journal article" date="2017" name="Antonie Van Leeuwenhoek">
        <title>Rhizobium rhizosphaerae sp. nov., a novel species isolated from rice rhizosphere.</title>
        <authorList>
            <person name="Zhao J.J."/>
            <person name="Zhang J."/>
            <person name="Zhang R.J."/>
            <person name="Zhang C.W."/>
            <person name="Yin H.Q."/>
            <person name="Zhang X.X."/>
        </authorList>
    </citation>
    <scope>NUCLEOTIDE SEQUENCE [LARGE SCALE GENOMIC DNA]</scope>
    <source>
        <strain evidence="2 3">E3</strain>
    </source>
</reference>
<evidence type="ECO:0000313" key="3">
    <source>
        <dbReference type="Proteomes" id="UP000006334"/>
    </source>
</evidence>
<organism evidence="2 3">
    <name type="scientific">Aliiglaciecola lipolytica E3</name>
    <dbReference type="NCBI Taxonomy" id="1127673"/>
    <lineage>
        <taxon>Bacteria</taxon>
        <taxon>Pseudomonadati</taxon>
        <taxon>Pseudomonadota</taxon>
        <taxon>Gammaproteobacteria</taxon>
        <taxon>Alteromonadales</taxon>
        <taxon>Alteromonadaceae</taxon>
        <taxon>Aliiglaciecola</taxon>
    </lineage>
</organism>
<dbReference type="eggNOG" id="ENOG502ZW2E">
    <property type="taxonomic scope" value="Bacteria"/>
</dbReference>
<evidence type="ECO:0000256" key="1">
    <source>
        <dbReference type="SAM" id="SignalP"/>
    </source>
</evidence>
<gene>
    <name evidence="2" type="ORF">GLIP_0441</name>
</gene>
<keyword evidence="1" id="KW-0732">Signal</keyword>
<dbReference type="InterPro" id="IPR022193">
    <property type="entry name" value="DUF3718"/>
</dbReference>
<dbReference type="AlphaFoldDB" id="K6Y8V2"/>
<keyword evidence="3" id="KW-1185">Reference proteome</keyword>
<accession>K6Y8V2</accession>
<sequence length="131" mass="14715">MFKVIIMLFCAFIINLFSAASANTNISNALHNMCTLVIANDPIALREKIQKVKKNYRLKLQHYYSGISCAGNSLIRTALLNNANETGKFLIHKLPRATLLSPEPDGRTLQQWIDEKNLSDTPISLTLTNRI</sequence>
<dbReference type="Pfam" id="PF12514">
    <property type="entry name" value="DUF3718"/>
    <property type="match status" value="1"/>
</dbReference>
<comment type="caution">
    <text evidence="2">The sequence shown here is derived from an EMBL/GenBank/DDBJ whole genome shotgun (WGS) entry which is preliminary data.</text>
</comment>
<proteinExistence type="predicted"/>
<feature type="signal peptide" evidence="1">
    <location>
        <begin position="1"/>
        <end position="22"/>
    </location>
</feature>
<dbReference type="EMBL" id="BAEN01000014">
    <property type="protein sequence ID" value="GAC13088.1"/>
    <property type="molecule type" value="Genomic_DNA"/>
</dbReference>
<name>K6Y8V2_9ALTE</name>
<evidence type="ECO:0000313" key="2">
    <source>
        <dbReference type="EMBL" id="GAC13088.1"/>
    </source>
</evidence>